<accession>F0J0Y6</accession>
<protein>
    <recommendedName>
        <fullName evidence="2">Serine aminopeptidase S33 domain-containing protein</fullName>
    </recommendedName>
</protein>
<dbReference type="Pfam" id="PF12146">
    <property type="entry name" value="Hydrolase_4"/>
    <property type="match status" value="1"/>
</dbReference>
<evidence type="ECO:0000313" key="4">
    <source>
        <dbReference type="Proteomes" id="UP000007100"/>
    </source>
</evidence>
<proteinExistence type="predicted"/>
<keyword evidence="4" id="KW-1185">Reference proteome</keyword>
<evidence type="ECO:0000313" key="3">
    <source>
        <dbReference type="EMBL" id="BAJ81672.1"/>
    </source>
</evidence>
<name>F0J0Y6_ACIMA</name>
<dbReference type="InterPro" id="IPR000073">
    <property type="entry name" value="AB_hydrolase_1"/>
</dbReference>
<feature type="domain" description="Serine aminopeptidase S33" evidence="2">
    <location>
        <begin position="125"/>
        <end position="360"/>
    </location>
</feature>
<evidence type="ECO:0000256" key="1">
    <source>
        <dbReference type="SAM" id="MobiDB-lite"/>
    </source>
</evidence>
<dbReference type="KEGG" id="amv:ACMV_23250"/>
<dbReference type="SUPFAM" id="SSF53474">
    <property type="entry name" value="alpha/beta-Hydrolases"/>
    <property type="match status" value="1"/>
</dbReference>
<reference evidence="3 4" key="1">
    <citation type="submission" date="2010-12" db="EMBL/GenBank/DDBJ databases">
        <title>Whole genome sequence of Acidiphilium multivorum AIU301.</title>
        <authorList>
            <person name="Narita-Yamada S."/>
            <person name="Nakamura S."/>
            <person name="Ito N."/>
            <person name="Takarada H."/>
            <person name="Katano Y."/>
            <person name="Nakazawa H."/>
            <person name="Hosoyama A."/>
            <person name="Yamada R."/>
            <person name="Fujita N."/>
        </authorList>
    </citation>
    <scope>NUCLEOTIDE SEQUENCE [LARGE SCALE GENOMIC DNA]</scope>
    <source>
        <strain evidence="4">DSM 11245 / JCM 8867 / AIU301</strain>
    </source>
</reference>
<feature type="region of interest" description="Disordered" evidence="1">
    <location>
        <begin position="18"/>
        <end position="46"/>
    </location>
</feature>
<dbReference type="EMBL" id="AP012035">
    <property type="protein sequence ID" value="BAJ81672.1"/>
    <property type="molecule type" value="Genomic_DNA"/>
</dbReference>
<dbReference type="Gene3D" id="3.40.50.1820">
    <property type="entry name" value="alpha/beta hydrolase"/>
    <property type="match status" value="1"/>
</dbReference>
<dbReference type="Proteomes" id="UP000007100">
    <property type="component" value="Chromosome"/>
</dbReference>
<dbReference type="PRINTS" id="PR00111">
    <property type="entry name" value="ABHYDROLASE"/>
</dbReference>
<dbReference type="AlphaFoldDB" id="F0J0Y6"/>
<sequence length="395" mass="42100">MTAHRLFHYSFVSENHPAKTPMSLTPRRTPPTVPRRGPRRPVMPAPAALPTRIVPAMIRRTAACLRLIAALALSAGLAACAARAPTPSATARARIVTDGYFRIAASPAPRETIGLPYRDWLPPGRPRAVVLALHGFEDSRNAWSTLGPVLAADGIAVYAPDQRGFGAAPGRGRWPGTAALVSDARQMAAILHRRDPFIPLTLMGESMGGAIAIIVAAAGDPAISSYVAIAPAVWGAATFPLPLHWVVAAAGTLAPRLRLTGRSLHLRLSDNLAALRALAADPLTLHAAPLGMLAGMVRMMGAAQRDCARLAAPRVLLMYGGHDDVIPPHATAACWRAIPRGARATLAWYPADDHLMLLDHERRTPIGDILSFLRHKRRPLPSAAATDAMIFLAEH</sequence>
<gene>
    <name evidence="3" type="ordered locus">ACMV_23250</name>
</gene>
<dbReference type="InterPro" id="IPR029058">
    <property type="entry name" value="AB_hydrolase_fold"/>
</dbReference>
<organism evidence="3 4">
    <name type="scientific">Acidiphilium multivorum (strain DSM 11245 / JCM 8867 / NBRC 100883 / AIU 301)</name>
    <dbReference type="NCBI Taxonomy" id="926570"/>
    <lineage>
        <taxon>Bacteria</taxon>
        <taxon>Pseudomonadati</taxon>
        <taxon>Pseudomonadota</taxon>
        <taxon>Alphaproteobacteria</taxon>
        <taxon>Acetobacterales</taxon>
        <taxon>Acidocellaceae</taxon>
        <taxon>Acidiphilium</taxon>
    </lineage>
</organism>
<dbReference type="HOGENOM" id="CLU_026209_3_0_5"/>
<dbReference type="InterPro" id="IPR022742">
    <property type="entry name" value="Hydrolase_4"/>
</dbReference>
<evidence type="ECO:0000259" key="2">
    <source>
        <dbReference type="Pfam" id="PF12146"/>
    </source>
</evidence>
<dbReference type="InterPro" id="IPR051044">
    <property type="entry name" value="MAG_DAG_Lipase"/>
</dbReference>
<dbReference type="PANTHER" id="PTHR11614">
    <property type="entry name" value="PHOSPHOLIPASE-RELATED"/>
    <property type="match status" value="1"/>
</dbReference>